<comment type="caution">
    <text evidence="1">The sequence shown here is derived from an EMBL/GenBank/DDBJ whole genome shotgun (WGS) entry which is preliminary data.</text>
</comment>
<dbReference type="Proteomes" id="UP000318825">
    <property type="component" value="Unassembled WGS sequence"/>
</dbReference>
<dbReference type="EMBL" id="BJNF01000002">
    <property type="protein sequence ID" value="GEC14295.1"/>
    <property type="molecule type" value="Genomic_DNA"/>
</dbReference>
<proteinExistence type="predicted"/>
<gene>
    <name evidence="1" type="ORF">NWI01_01870</name>
</gene>
<evidence type="ECO:0000313" key="2">
    <source>
        <dbReference type="Proteomes" id="UP000318825"/>
    </source>
</evidence>
<reference evidence="1 2" key="1">
    <citation type="submission" date="2019-06" db="EMBL/GenBank/DDBJ databases">
        <title>Whole genome shotgun sequence of Nitrobacter winogradskyi NBRC 14297.</title>
        <authorList>
            <person name="Hosoyama A."/>
            <person name="Uohara A."/>
            <person name="Ohji S."/>
            <person name="Ichikawa N."/>
        </authorList>
    </citation>
    <scope>NUCLEOTIDE SEQUENCE [LARGE SCALE GENOMIC DNA]</scope>
    <source>
        <strain evidence="1 2">NBRC 14297</strain>
    </source>
</reference>
<dbReference type="AlphaFoldDB" id="A0A4Y3W6X5"/>
<dbReference type="RefSeq" id="WP_210242933.1">
    <property type="nucleotide sequence ID" value="NZ_BJNF01000002.1"/>
</dbReference>
<name>A0A4Y3W6X5_NITWI</name>
<dbReference type="Pfam" id="PF08809">
    <property type="entry name" value="DUF1799"/>
    <property type="match status" value="1"/>
</dbReference>
<protein>
    <submittedName>
        <fullName evidence="1">Uncharacterized protein</fullName>
    </submittedName>
</protein>
<accession>A0A4Y3W6X5</accession>
<dbReference type="InterPro" id="IPR014915">
    <property type="entry name" value="Phage_TLS_TfmB"/>
</dbReference>
<organism evidence="1 2">
    <name type="scientific">Nitrobacter winogradskyi</name>
    <name type="common">Nitrobacter agilis</name>
    <dbReference type="NCBI Taxonomy" id="913"/>
    <lineage>
        <taxon>Bacteria</taxon>
        <taxon>Pseudomonadati</taxon>
        <taxon>Pseudomonadota</taxon>
        <taxon>Alphaproteobacteria</taxon>
        <taxon>Hyphomicrobiales</taxon>
        <taxon>Nitrobacteraceae</taxon>
        <taxon>Nitrobacter</taxon>
    </lineage>
</organism>
<sequence length="110" mass="11838">MIADAVRFGMDAKSIAHLRAAMQIPTEQEETGVWPENWDTVVAFLAVSTQWRVVPIGGGFSAPALIYIGLDYAAVRVALDAEAIPVTPAVWRGLRVMESAASAALNEVNR</sequence>
<evidence type="ECO:0000313" key="1">
    <source>
        <dbReference type="EMBL" id="GEC14295.1"/>
    </source>
</evidence>